<dbReference type="SUPFAM" id="SSF54631">
    <property type="entry name" value="CBS-domain pair"/>
    <property type="match status" value="1"/>
</dbReference>
<dbReference type="OrthoDB" id="9802114at2"/>
<organism evidence="4 5">
    <name type="scientific">Alkaliphilus pronyensis</name>
    <dbReference type="NCBI Taxonomy" id="1482732"/>
    <lineage>
        <taxon>Bacteria</taxon>
        <taxon>Bacillati</taxon>
        <taxon>Bacillota</taxon>
        <taxon>Clostridia</taxon>
        <taxon>Peptostreptococcales</taxon>
        <taxon>Natronincolaceae</taxon>
        <taxon>Alkaliphilus</taxon>
    </lineage>
</organism>
<reference evidence="4 5" key="1">
    <citation type="submission" date="2019-10" db="EMBL/GenBank/DDBJ databases">
        <title>Alkaliphilus serpentinus sp. nov. and Alkaliphilus pronyensis sp. nov., two novel anaerobic alkaliphilic species isolated from the serpentinized-hosted hydrothermal field of the Prony Bay (New Caledonia).</title>
        <authorList>
            <person name="Postec A."/>
        </authorList>
    </citation>
    <scope>NUCLEOTIDE SEQUENCE [LARGE SCALE GENOMIC DNA]</scope>
    <source>
        <strain evidence="4 5">LacV</strain>
    </source>
</reference>
<evidence type="ECO:0000256" key="2">
    <source>
        <dbReference type="PROSITE-ProRule" id="PRU00703"/>
    </source>
</evidence>
<dbReference type="RefSeq" id="WP_151861015.1">
    <property type="nucleotide sequence ID" value="NZ_WBZC01000024.1"/>
</dbReference>
<name>A0A6I0F998_9FIRM</name>
<protein>
    <submittedName>
        <fullName evidence="4">CBS domain-containing protein</fullName>
    </submittedName>
</protein>
<sequence>MKVRDVMTSNIIAANSNTSIAEVAKKMRDLNIGAVPICDENNYPIGIVTDRDIVIRGVVDGLTSSDDIGEIMSKQVIYVSPDMHVHEAARLMGEKQIRRLPVIENGRIIGMVSIGDLAVQNIYENDAGHALSEISTPSRPMM</sequence>
<dbReference type="PROSITE" id="PS51371">
    <property type="entry name" value="CBS"/>
    <property type="match status" value="2"/>
</dbReference>
<dbReference type="Proteomes" id="UP000432715">
    <property type="component" value="Unassembled WGS sequence"/>
</dbReference>
<dbReference type="Gene3D" id="3.10.580.10">
    <property type="entry name" value="CBS-domain"/>
    <property type="match status" value="1"/>
</dbReference>
<dbReference type="AlphaFoldDB" id="A0A6I0F998"/>
<comment type="caution">
    <text evidence="4">The sequence shown here is derived from an EMBL/GenBank/DDBJ whole genome shotgun (WGS) entry which is preliminary data.</text>
</comment>
<dbReference type="CDD" id="cd04622">
    <property type="entry name" value="CBS_pair_HRP1_like"/>
    <property type="match status" value="1"/>
</dbReference>
<feature type="domain" description="CBS" evidence="3">
    <location>
        <begin position="72"/>
        <end position="127"/>
    </location>
</feature>
<dbReference type="PANTHER" id="PTHR43080">
    <property type="entry name" value="CBS DOMAIN-CONTAINING PROTEIN CBSX3, MITOCHONDRIAL"/>
    <property type="match status" value="1"/>
</dbReference>
<dbReference type="InterPro" id="IPR051257">
    <property type="entry name" value="Diverse_CBS-Domain"/>
</dbReference>
<keyword evidence="5" id="KW-1185">Reference proteome</keyword>
<dbReference type="InterPro" id="IPR000644">
    <property type="entry name" value="CBS_dom"/>
</dbReference>
<dbReference type="InterPro" id="IPR046342">
    <property type="entry name" value="CBS_dom_sf"/>
</dbReference>
<feature type="domain" description="CBS" evidence="3">
    <location>
        <begin position="7"/>
        <end position="64"/>
    </location>
</feature>
<proteinExistence type="predicted"/>
<evidence type="ECO:0000313" key="5">
    <source>
        <dbReference type="Proteomes" id="UP000432715"/>
    </source>
</evidence>
<gene>
    <name evidence="4" type="ORF">F8154_07605</name>
</gene>
<evidence type="ECO:0000256" key="1">
    <source>
        <dbReference type="ARBA" id="ARBA00023122"/>
    </source>
</evidence>
<keyword evidence="1 2" id="KW-0129">CBS domain</keyword>
<accession>A0A6I0F998</accession>
<dbReference type="EMBL" id="WBZC01000024">
    <property type="protein sequence ID" value="KAB3534846.1"/>
    <property type="molecule type" value="Genomic_DNA"/>
</dbReference>
<evidence type="ECO:0000313" key="4">
    <source>
        <dbReference type="EMBL" id="KAB3534846.1"/>
    </source>
</evidence>
<evidence type="ECO:0000259" key="3">
    <source>
        <dbReference type="PROSITE" id="PS51371"/>
    </source>
</evidence>
<dbReference type="Pfam" id="PF00571">
    <property type="entry name" value="CBS"/>
    <property type="match status" value="2"/>
</dbReference>
<dbReference type="SMART" id="SM00116">
    <property type="entry name" value="CBS"/>
    <property type="match status" value="2"/>
</dbReference>
<dbReference type="PANTHER" id="PTHR43080:SF2">
    <property type="entry name" value="CBS DOMAIN-CONTAINING PROTEIN"/>
    <property type="match status" value="1"/>
</dbReference>